<organism evidence="11">
    <name type="scientific">Candidatus Kentrum sp. TUN</name>
    <dbReference type="NCBI Taxonomy" id="2126343"/>
    <lineage>
        <taxon>Bacteria</taxon>
        <taxon>Pseudomonadati</taxon>
        <taxon>Pseudomonadota</taxon>
        <taxon>Gammaproteobacteria</taxon>
        <taxon>Candidatus Kentrum</taxon>
    </lineage>
</organism>
<dbReference type="PROSITE" id="PS00606">
    <property type="entry name" value="KS3_1"/>
    <property type="match status" value="1"/>
</dbReference>
<dbReference type="InterPro" id="IPR006162">
    <property type="entry name" value="Ppantetheine_attach_site"/>
</dbReference>
<dbReference type="EMBL" id="CAADFY010000069">
    <property type="protein sequence ID" value="VFK55472.1"/>
    <property type="molecule type" value="Genomic_DNA"/>
</dbReference>
<dbReference type="Gene3D" id="1.10.1200.10">
    <property type="entry name" value="ACP-like"/>
    <property type="match status" value="1"/>
</dbReference>
<dbReference type="InterPro" id="IPR042104">
    <property type="entry name" value="PKS_dehydratase_sf"/>
</dbReference>
<dbReference type="InterPro" id="IPR016035">
    <property type="entry name" value="Acyl_Trfase/lysoPLipase"/>
</dbReference>
<reference evidence="11" key="1">
    <citation type="submission" date="2019-02" db="EMBL/GenBank/DDBJ databases">
        <authorList>
            <person name="Gruber-Vodicka R. H."/>
            <person name="Seah K. B. B."/>
        </authorList>
    </citation>
    <scope>NUCLEOTIDE SEQUENCE</scope>
    <source>
        <strain evidence="12">BECK_BY2</strain>
        <strain evidence="11">BECK_BY3</strain>
    </source>
</reference>
<evidence type="ECO:0000256" key="2">
    <source>
        <dbReference type="ARBA" id="ARBA00006484"/>
    </source>
</evidence>
<dbReference type="GO" id="GO:0005737">
    <property type="term" value="C:cytoplasm"/>
    <property type="evidence" value="ECO:0007669"/>
    <property type="project" value="TreeGrafter"/>
</dbReference>
<feature type="region of interest" description="C-terminal hotdog fold" evidence="7">
    <location>
        <begin position="1071"/>
        <end position="1217"/>
    </location>
</feature>
<dbReference type="Pfam" id="PF00109">
    <property type="entry name" value="ketoacyl-synt"/>
    <property type="match status" value="1"/>
</dbReference>
<dbReference type="UniPathway" id="UPA00094"/>
<feature type="domain" description="Carrier" evidence="8">
    <location>
        <begin position="1727"/>
        <end position="1808"/>
    </location>
</feature>
<dbReference type="Pfam" id="PF08659">
    <property type="entry name" value="KR"/>
    <property type="match status" value="1"/>
</dbReference>
<evidence type="ECO:0000313" key="11">
    <source>
        <dbReference type="EMBL" id="VFK55472.1"/>
    </source>
</evidence>
<dbReference type="InterPro" id="IPR016039">
    <property type="entry name" value="Thiolase-like"/>
</dbReference>
<feature type="active site" description="Proton acceptor; for dehydratase activity" evidence="7">
    <location>
        <position position="966"/>
    </location>
</feature>
<dbReference type="EMBL" id="CAADFV010000065">
    <property type="protein sequence ID" value="VFK61403.1"/>
    <property type="molecule type" value="Genomic_DNA"/>
</dbReference>
<dbReference type="SUPFAM" id="SSF52151">
    <property type="entry name" value="FabD/lysophospholipase-like"/>
    <property type="match status" value="1"/>
</dbReference>
<comment type="pathway">
    <text evidence="1">Lipid metabolism; fatty acid biosynthesis.</text>
</comment>
<dbReference type="Pfam" id="PF00550">
    <property type="entry name" value="PP-binding"/>
    <property type="match status" value="1"/>
</dbReference>
<dbReference type="PROSITE" id="PS52019">
    <property type="entry name" value="PKS_MFAS_DH"/>
    <property type="match status" value="1"/>
</dbReference>
<dbReference type="Pfam" id="PF22621">
    <property type="entry name" value="CurL-like_PKS_C"/>
    <property type="match status" value="1"/>
</dbReference>
<comment type="function">
    <text evidence="6">Involved in production of the polyketide antibiotic thailandamide.</text>
</comment>
<dbReference type="SUPFAM" id="SSF53901">
    <property type="entry name" value="Thiolase-like"/>
    <property type="match status" value="1"/>
</dbReference>
<dbReference type="Gene3D" id="3.10.129.110">
    <property type="entry name" value="Polyketide synthase dehydratase"/>
    <property type="match status" value="1"/>
</dbReference>
<dbReference type="InterPro" id="IPR016036">
    <property type="entry name" value="Malonyl_transacylase_ACP-bd"/>
</dbReference>
<dbReference type="InterPro" id="IPR014043">
    <property type="entry name" value="Acyl_transferase_dom"/>
</dbReference>
<dbReference type="SMART" id="SM00822">
    <property type="entry name" value="PKS_KR"/>
    <property type="match status" value="1"/>
</dbReference>
<dbReference type="PROSITE" id="PS52004">
    <property type="entry name" value="KS3_2"/>
    <property type="match status" value="1"/>
</dbReference>
<dbReference type="InterPro" id="IPR020806">
    <property type="entry name" value="PKS_PP-bd"/>
</dbReference>
<feature type="active site" description="Proton donor; for dehydratase activity" evidence="7">
    <location>
        <position position="1136"/>
    </location>
</feature>
<dbReference type="GO" id="GO:0031177">
    <property type="term" value="F:phosphopantetheine binding"/>
    <property type="evidence" value="ECO:0007669"/>
    <property type="project" value="InterPro"/>
</dbReference>
<dbReference type="InterPro" id="IPR001227">
    <property type="entry name" value="Ac_transferase_dom_sf"/>
</dbReference>
<dbReference type="InterPro" id="IPR020841">
    <property type="entry name" value="PKS_Beta-ketoAc_synthase_dom"/>
</dbReference>
<evidence type="ECO:0000313" key="12">
    <source>
        <dbReference type="EMBL" id="VFK61403.1"/>
    </source>
</evidence>
<evidence type="ECO:0000259" key="8">
    <source>
        <dbReference type="PROSITE" id="PS50075"/>
    </source>
</evidence>
<dbReference type="SUPFAM" id="SSF47336">
    <property type="entry name" value="ACP-like"/>
    <property type="match status" value="1"/>
</dbReference>
<dbReference type="FunFam" id="3.40.47.10:FF:000019">
    <property type="entry name" value="Polyketide synthase type I"/>
    <property type="match status" value="1"/>
</dbReference>
<dbReference type="InterPro" id="IPR049490">
    <property type="entry name" value="C883_1060-like_KR_N"/>
</dbReference>
<accession>A0A450ZNV0</accession>
<keyword evidence="5" id="KW-0808">Transferase</keyword>
<sequence length="1853" mass="201889">MSDSTNRLKKLSPLQQAIVGLEKLQSKVDAMESARTEPIAIIGMGCRLPRADNPDAFWQLLRNGVDAVEELPPGRWNMDAFFDPDPEAPGKIYTRYGSFLSDIDRFEPGFFGISPREAMDLDPQQRLLLEVSWEALEDAGQVHDKLIGRSVGIFMGGIAMTEYYGSRGDVEHATDITPYTFTGNDLSFIAGRLSFVLGLQGPALAVDTACSSSLVAIHLACQSLRDKESEIALTGGVNLMLTPGLMVSLAEVQAVSPDGRCKTFDASGDGYGRGEGCGVIVLKRLSDAIANRDNILALIRGSAINHDGSSSGLTVPNAQSQQKVMRRALENAKLAPAEVDYIEAHGTGTPLGDPIEMDSLNVIYGKEHSSSSPLIVGSVKTNIGHLEPAAGIAGLIKIVLSMQNEEIPPHLHFKKPNRYIDWANLPVQVPVKRQVWPRGKKPRIAGVSSFGMSGTNAHVILEEAPMPIDDGHPESSEANTRFLRPLHLLTLSAKSNEALRDLAKSYATYLGNHPSTLFPDVCFTANAGRSHFNHRLALVAESSAEAQGQLDSGSYITSVTGHKKSKTAFLFTGQGSQYVGMGRQLYETQPLFHKILDRCDAILRPLDVPLLDLLYSDSDSPERSLDQTIYTQPALFSLEYALAKLWQSWGVKPDVVMGHSVGEYVAACVAGVFGLEDGLKLIAARGRLMQTLCEPGDMMALQMSEAEALELISPFEEISIAAINGPSSVVVSGTHQAMERLSATLADAGIKAKPLSVSHAFHSGMMEPMLAEFEKVAASVTYTKPKIPVCSNVTGSIVSEEVTTPAYWVRHVREPVRFAAGVEALYAEDIDTFLEVGPKPALLGMARQCLPDDVGTWLVSLREGQEDWRQLLLSLGAWFAQGGAVDWVAFDKAPDNKPMRRRVQLPTYPFQRQRYWIDKKRVTHQTAQDRSTHPLLGQKLQLADADNKIRFESEIDLLSIVYLTDHRVFDVAVFPGAGYLEMALAAGADVSDKPFSIKDVTIDQAMILPEEETKTIQLVLSPADQGYGFQIFSLDKESQWTPHMAGQLDMDQEGIPHPDAVNLAELQSQCPTEISAADHYQLCREQGLNYGPGFQSVKQLYRGDDMVLGEIQLPESVVGDPTKEIDTYQLHPVLFDATLQMVISAISDASDETYLPIAIKELQVYRRPTVRLWGLVKVIGSDEKTVTVDISLFDQEGVTIASAVGITVTRVDREIIERYFRKKPNDLYEVAWQARALETGSMTEESPGSWLIFADGGGLGQELAGRLEAAGNTCLLVYPKSTAGGAQKDNVWHINPAEPDEFDHLFTDAFQADTPPLNGIVHLWSLDAADTADLTAETLAQAQILGCGSVLHLLQAHIKHKQSAKLWLVARNAVIVGENQDSLAVAQAPLWGMGKTIAMEHLELWGGMIDNPQPTDLLAEISSEDDENQVAYRDGQRYVARLVESKMSVSDDARAPLTSDHSYLITGGLGGLGLEVARWMVDQGARHLVLTARRGPSDEAQAAIQQLEAVGAKVLVVGADVADQTQVARLLGEMAEKMPPLRGIIHAAGFLDDGVLVQQNMARFEKVMAPKVAGSWHLHTLTQGIPLDFFVCFSSVASLFGAPGQGNYVAANAFMDALAHHRHAVGLPALSINWGAWANIGLAANLDSQQQARLAAMGIDSIEPEKGVSRLGASMGQTEVAQIGIAPTNWSRYLKQFSVVPAFLSELAQVLPSQSSASFLDELKEIPPEEQRDHLFAHIQSELNQVIGFESSRPMDPHAGFSKLGMDSLMVVESRNRLQTGLKCSLPSTLLFDYPTLDLLVAYIADEVLVLESSKEDVPDTEKAIDESEKVVDEIEQLSEEELKELIAGSLQS</sequence>
<feature type="region of interest" description="N-terminal hotdog fold" evidence="7">
    <location>
        <begin position="933"/>
        <end position="1055"/>
    </location>
</feature>
<dbReference type="InterPro" id="IPR049552">
    <property type="entry name" value="PKS_DH_N"/>
</dbReference>
<dbReference type="CDD" id="cd00833">
    <property type="entry name" value="PKS"/>
    <property type="match status" value="1"/>
</dbReference>
<dbReference type="Pfam" id="PF14765">
    <property type="entry name" value="PS-DH"/>
    <property type="match status" value="1"/>
</dbReference>
<dbReference type="Gene3D" id="3.40.47.10">
    <property type="match status" value="1"/>
</dbReference>
<evidence type="ECO:0000256" key="5">
    <source>
        <dbReference type="ARBA" id="ARBA00022679"/>
    </source>
</evidence>
<dbReference type="FunFam" id="3.40.366.10:FF:000002">
    <property type="entry name" value="Probable polyketide synthase 2"/>
    <property type="match status" value="1"/>
</dbReference>
<dbReference type="InterPro" id="IPR036736">
    <property type="entry name" value="ACP-like_sf"/>
</dbReference>
<dbReference type="PROSITE" id="PS00012">
    <property type="entry name" value="PHOSPHOPANTETHEINE"/>
    <property type="match status" value="1"/>
</dbReference>
<comment type="similarity">
    <text evidence="2">Belongs to the short-chain dehydrogenases/reductases (SDR) family.</text>
</comment>
<dbReference type="InterPro" id="IPR049900">
    <property type="entry name" value="PKS_mFAS_DH"/>
</dbReference>
<dbReference type="Pfam" id="PF02801">
    <property type="entry name" value="Ketoacyl-synt_C"/>
    <property type="match status" value="1"/>
</dbReference>
<dbReference type="CDD" id="cd08955">
    <property type="entry name" value="KR_2_FAS_SDR_x"/>
    <property type="match status" value="1"/>
</dbReference>
<dbReference type="Gene3D" id="3.40.366.10">
    <property type="entry name" value="Malonyl-Coenzyme A Acyl Carrier Protein, domain 2"/>
    <property type="match status" value="1"/>
</dbReference>
<dbReference type="InterPro" id="IPR020807">
    <property type="entry name" value="PKS_DH"/>
</dbReference>
<dbReference type="GO" id="GO:0005886">
    <property type="term" value="C:plasma membrane"/>
    <property type="evidence" value="ECO:0007669"/>
    <property type="project" value="TreeGrafter"/>
</dbReference>
<dbReference type="PANTHER" id="PTHR43775:SF37">
    <property type="entry name" value="SI:DKEY-61P9.11"/>
    <property type="match status" value="1"/>
</dbReference>
<dbReference type="SMART" id="SM00825">
    <property type="entry name" value="PKS_KS"/>
    <property type="match status" value="1"/>
</dbReference>
<dbReference type="SMART" id="SM00827">
    <property type="entry name" value="PKS_AT"/>
    <property type="match status" value="1"/>
</dbReference>
<dbReference type="InterPro" id="IPR049551">
    <property type="entry name" value="PKS_DH_C"/>
</dbReference>
<dbReference type="GO" id="GO:0004312">
    <property type="term" value="F:fatty acid synthase activity"/>
    <property type="evidence" value="ECO:0007669"/>
    <property type="project" value="TreeGrafter"/>
</dbReference>
<dbReference type="InterPro" id="IPR050091">
    <property type="entry name" value="PKS_NRPS_Biosynth_Enz"/>
</dbReference>
<dbReference type="Pfam" id="PF00698">
    <property type="entry name" value="Acyl_transf_1"/>
    <property type="match status" value="1"/>
</dbReference>
<dbReference type="InterPro" id="IPR057326">
    <property type="entry name" value="KR_dom"/>
</dbReference>
<dbReference type="PANTHER" id="PTHR43775">
    <property type="entry name" value="FATTY ACID SYNTHASE"/>
    <property type="match status" value="1"/>
</dbReference>
<dbReference type="GO" id="GO:0071770">
    <property type="term" value="P:DIM/DIP cell wall layer assembly"/>
    <property type="evidence" value="ECO:0007669"/>
    <property type="project" value="TreeGrafter"/>
</dbReference>
<keyword evidence="3" id="KW-0596">Phosphopantetheine</keyword>
<dbReference type="InterPro" id="IPR014030">
    <property type="entry name" value="Ketoacyl_synth_N"/>
</dbReference>
<evidence type="ECO:0000256" key="4">
    <source>
        <dbReference type="ARBA" id="ARBA00022553"/>
    </source>
</evidence>
<evidence type="ECO:0000259" key="10">
    <source>
        <dbReference type="PROSITE" id="PS52019"/>
    </source>
</evidence>
<dbReference type="InterPro" id="IPR009081">
    <property type="entry name" value="PP-bd_ACP"/>
</dbReference>
<feature type="domain" description="PKS/mFAS DH" evidence="10">
    <location>
        <begin position="933"/>
        <end position="1217"/>
    </location>
</feature>
<gene>
    <name evidence="12" type="ORF">BECKTUN1418E_GA0071001_10653</name>
    <name evidence="11" type="ORF">BECKTUN1418F_GA0071002_10693</name>
</gene>
<dbReference type="SMART" id="SM00823">
    <property type="entry name" value="PKS_PP"/>
    <property type="match status" value="1"/>
</dbReference>
<evidence type="ECO:0000259" key="9">
    <source>
        <dbReference type="PROSITE" id="PS52004"/>
    </source>
</evidence>
<dbReference type="SMART" id="SM01294">
    <property type="entry name" value="PKS_PP_betabranch"/>
    <property type="match status" value="1"/>
</dbReference>
<dbReference type="Gene3D" id="3.40.50.720">
    <property type="entry name" value="NAD(P)-binding Rossmann-like Domain"/>
    <property type="match status" value="1"/>
</dbReference>
<dbReference type="InterPro" id="IPR018201">
    <property type="entry name" value="Ketoacyl_synth_AS"/>
</dbReference>
<dbReference type="InterPro" id="IPR014031">
    <property type="entry name" value="Ketoacyl_synth_C"/>
</dbReference>
<dbReference type="SUPFAM" id="SSF55048">
    <property type="entry name" value="Probable ACP-binding domain of malonyl-CoA ACP transacylase"/>
    <property type="match status" value="1"/>
</dbReference>
<dbReference type="GO" id="GO:0004315">
    <property type="term" value="F:3-oxoacyl-[acyl-carrier-protein] synthase activity"/>
    <property type="evidence" value="ECO:0007669"/>
    <property type="project" value="InterPro"/>
</dbReference>
<evidence type="ECO:0000256" key="7">
    <source>
        <dbReference type="PROSITE-ProRule" id="PRU01363"/>
    </source>
</evidence>
<feature type="domain" description="Ketosynthase family 3 (KS3)" evidence="9">
    <location>
        <begin position="36"/>
        <end position="463"/>
    </location>
</feature>
<dbReference type="Pfam" id="PF21089">
    <property type="entry name" value="PKS_DH_N"/>
    <property type="match status" value="1"/>
</dbReference>
<evidence type="ECO:0000256" key="6">
    <source>
        <dbReference type="ARBA" id="ARBA00054155"/>
    </source>
</evidence>
<keyword evidence="4" id="KW-0597">Phosphoprotein</keyword>
<dbReference type="InterPro" id="IPR036291">
    <property type="entry name" value="NAD(P)-bd_dom_sf"/>
</dbReference>
<proteinExistence type="inferred from homology"/>
<dbReference type="Pfam" id="PF21394">
    <property type="entry name" value="Beta-ketacyl_N"/>
    <property type="match status" value="1"/>
</dbReference>
<dbReference type="GO" id="GO:0006633">
    <property type="term" value="P:fatty acid biosynthetic process"/>
    <property type="evidence" value="ECO:0007669"/>
    <property type="project" value="UniProtKB-UniPathway"/>
</dbReference>
<dbReference type="SUPFAM" id="SSF51735">
    <property type="entry name" value="NAD(P)-binding Rossmann-fold domains"/>
    <property type="match status" value="2"/>
</dbReference>
<dbReference type="Gene3D" id="3.30.70.3290">
    <property type="match status" value="1"/>
</dbReference>
<dbReference type="PROSITE" id="PS50075">
    <property type="entry name" value="CARRIER"/>
    <property type="match status" value="1"/>
</dbReference>
<name>A0A450ZNV0_9GAMM</name>
<evidence type="ECO:0000256" key="1">
    <source>
        <dbReference type="ARBA" id="ARBA00005194"/>
    </source>
</evidence>
<dbReference type="InterPro" id="IPR013968">
    <property type="entry name" value="PKS_KR"/>
</dbReference>
<protein>
    <submittedName>
        <fullName evidence="11">Malonyl CoA-acyl carrier protein transacylase</fullName>
    </submittedName>
</protein>
<evidence type="ECO:0000256" key="3">
    <source>
        <dbReference type="ARBA" id="ARBA00022450"/>
    </source>
</evidence>
<dbReference type="SMART" id="SM00826">
    <property type="entry name" value="PKS_DH"/>
    <property type="match status" value="1"/>
</dbReference>